<evidence type="ECO:0000313" key="4">
    <source>
        <dbReference type="Proteomes" id="UP000561438"/>
    </source>
</evidence>
<dbReference type="EMBL" id="JABWGV010000006">
    <property type="protein sequence ID" value="NVD45928.1"/>
    <property type="molecule type" value="Genomic_DNA"/>
</dbReference>
<keyword evidence="4" id="KW-1185">Reference proteome</keyword>
<evidence type="ECO:0008006" key="5">
    <source>
        <dbReference type="Google" id="ProtNLM"/>
    </source>
</evidence>
<feature type="compositionally biased region" description="Low complexity" evidence="1">
    <location>
        <begin position="157"/>
        <end position="167"/>
    </location>
</feature>
<dbReference type="RefSeq" id="WP_176268234.1">
    <property type="nucleotide sequence ID" value="NZ_JABWGV010000006.1"/>
</dbReference>
<evidence type="ECO:0000256" key="1">
    <source>
        <dbReference type="SAM" id="MobiDB-lite"/>
    </source>
</evidence>
<name>A0A850H7V7_9SPHN</name>
<feature type="region of interest" description="Disordered" evidence="1">
    <location>
        <begin position="157"/>
        <end position="199"/>
    </location>
</feature>
<protein>
    <recommendedName>
        <fullName evidence="5">Secreted protein</fullName>
    </recommendedName>
</protein>
<keyword evidence="2" id="KW-0732">Signal</keyword>
<reference evidence="3 4" key="1">
    <citation type="submission" date="2020-06" db="EMBL/GenBank/DDBJ databases">
        <title>Altererythrobacter sp. HHU K3-1.</title>
        <authorList>
            <person name="Zhang D."/>
            <person name="Xue H."/>
        </authorList>
    </citation>
    <scope>NUCLEOTIDE SEQUENCE [LARGE SCALE GENOMIC DNA]</scope>
    <source>
        <strain evidence="3 4">HHU K3-1</strain>
    </source>
</reference>
<dbReference type="AlphaFoldDB" id="A0A850H7V7"/>
<evidence type="ECO:0000256" key="2">
    <source>
        <dbReference type="SAM" id="SignalP"/>
    </source>
</evidence>
<organism evidence="3 4">
    <name type="scientific">Qipengyuania atrilutea</name>
    <dbReference type="NCBI Taxonomy" id="2744473"/>
    <lineage>
        <taxon>Bacteria</taxon>
        <taxon>Pseudomonadati</taxon>
        <taxon>Pseudomonadota</taxon>
        <taxon>Alphaproteobacteria</taxon>
        <taxon>Sphingomonadales</taxon>
        <taxon>Erythrobacteraceae</taxon>
        <taxon>Qipengyuania</taxon>
    </lineage>
</organism>
<dbReference type="Proteomes" id="UP000561438">
    <property type="component" value="Unassembled WGS sequence"/>
</dbReference>
<evidence type="ECO:0000313" key="3">
    <source>
        <dbReference type="EMBL" id="NVD45928.1"/>
    </source>
</evidence>
<feature type="signal peptide" evidence="2">
    <location>
        <begin position="1"/>
        <end position="22"/>
    </location>
</feature>
<proteinExistence type="predicted"/>
<comment type="caution">
    <text evidence="3">The sequence shown here is derived from an EMBL/GenBank/DDBJ whole genome shotgun (WGS) entry which is preliminary data.</text>
</comment>
<gene>
    <name evidence="3" type="ORF">HUV48_13010</name>
</gene>
<accession>A0A850H7V7</accession>
<feature type="chain" id="PRO_5032654094" description="Secreted protein" evidence="2">
    <location>
        <begin position="23"/>
        <end position="199"/>
    </location>
</feature>
<sequence length="199" mass="21307">MQSYKVYGYVLLVLSISSGALAASFVVREIVGGNAPQDTKAASNSITFVEWTPSRDALPPPRFWQCTGLLDEYRTFLEAGNAAADWKYAGAEYVYAENTDEQEFYNWNDFLTWARENGCNNPAIGTDEFAALPSGLGAAIAGGSGAAAAGTIAAVSSNEQNSSSNESPPRLLDPVTRDPIDIINDPDFVFPPLRNDSPG</sequence>